<reference evidence="3 4" key="1">
    <citation type="submission" date="2020-01" db="EMBL/GenBank/DDBJ databases">
        <authorList>
            <consortium name="DOE Joint Genome Institute"/>
            <person name="Haridas S."/>
            <person name="Albert R."/>
            <person name="Binder M."/>
            <person name="Bloem J."/>
            <person name="Labutti K."/>
            <person name="Salamov A."/>
            <person name="Andreopoulos B."/>
            <person name="Baker S.E."/>
            <person name="Barry K."/>
            <person name="Bills G."/>
            <person name="Bluhm B.H."/>
            <person name="Cannon C."/>
            <person name="Castanera R."/>
            <person name="Culley D.E."/>
            <person name="Daum C."/>
            <person name="Ezra D."/>
            <person name="Gonzalez J.B."/>
            <person name="Henrissat B."/>
            <person name="Kuo A."/>
            <person name="Liang C."/>
            <person name="Lipzen A."/>
            <person name="Lutzoni F."/>
            <person name="Magnuson J."/>
            <person name="Mondo S."/>
            <person name="Nolan M."/>
            <person name="Ohm R."/>
            <person name="Pangilinan J."/>
            <person name="Park H.-J.H."/>
            <person name="Ramirez L."/>
            <person name="Alfaro M."/>
            <person name="Sun H."/>
            <person name="Tritt A."/>
            <person name="Yoshinaga Y."/>
            <person name="Zwiers L.-H.L."/>
            <person name="Turgeon B.G."/>
            <person name="Goodwin S.B."/>
            <person name="Spatafora J.W."/>
            <person name="Crous P.W."/>
            <person name="Grigoriev I.V."/>
        </authorList>
    </citation>
    <scope>NUCLEOTIDE SEQUENCE [LARGE SCALE GENOMIC DNA]</scope>
    <source>
        <strain evidence="3 4">CBS 611.86</strain>
    </source>
</reference>
<dbReference type="AlphaFoldDB" id="A0A7C8MD76"/>
<feature type="region of interest" description="Disordered" evidence="1">
    <location>
        <begin position="17"/>
        <end position="43"/>
    </location>
</feature>
<dbReference type="EMBL" id="JAADJZ010000004">
    <property type="protein sequence ID" value="KAF2875558.1"/>
    <property type="molecule type" value="Genomic_DNA"/>
</dbReference>
<proteinExistence type="predicted"/>
<accession>A0A7C8MD76</accession>
<protein>
    <recommendedName>
        <fullName evidence="2">DUF7730 domain-containing protein</fullName>
    </recommendedName>
</protein>
<feature type="domain" description="DUF7730" evidence="2">
    <location>
        <begin position="39"/>
        <end position="217"/>
    </location>
</feature>
<dbReference type="OrthoDB" id="4757095at2759"/>
<evidence type="ECO:0000259" key="2">
    <source>
        <dbReference type="Pfam" id="PF24864"/>
    </source>
</evidence>
<sequence>MEEYTIARQRRDFQGDLRIPLSTGTPPISTAYTPDSPQQSQQSQLLRRLPAEIRHMVWCYAVGNQSIRLVSKHRRVGHVVCNAEYWKDMNCERPGLRASSYLFTYGSLPTTKQLADWNMCHLLVASRQIYAEVFRVLYETNTFVFWDLRTIDVFKNSILPERWTSIRTIDVYAMRYREEDMADAIEARSRLQLEAWPAACAALATLPHVHKLRVFVANPCYLDVAAMTGNRANAYQACRAFLLQCKALSTKTKLELFVTGRRRVGSASTNALASSRWRLRTFRDSEVETLGAELKEAGVNCSTLIPRSRT</sequence>
<evidence type="ECO:0000313" key="3">
    <source>
        <dbReference type="EMBL" id="KAF2875558.1"/>
    </source>
</evidence>
<name>A0A7C8MD76_9PLEO</name>
<feature type="compositionally biased region" description="Polar residues" evidence="1">
    <location>
        <begin position="22"/>
        <end position="35"/>
    </location>
</feature>
<evidence type="ECO:0000313" key="4">
    <source>
        <dbReference type="Proteomes" id="UP000481861"/>
    </source>
</evidence>
<organism evidence="3 4">
    <name type="scientific">Massariosphaeria phaeospora</name>
    <dbReference type="NCBI Taxonomy" id="100035"/>
    <lineage>
        <taxon>Eukaryota</taxon>
        <taxon>Fungi</taxon>
        <taxon>Dikarya</taxon>
        <taxon>Ascomycota</taxon>
        <taxon>Pezizomycotina</taxon>
        <taxon>Dothideomycetes</taxon>
        <taxon>Pleosporomycetidae</taxon>
        <taxon>Pleosporales</taxon>
        <taxon>Pleosporales incertae sedis</taxon>
        <taxon>Massariosphaeria</taxon>
    </lineage>
</organism>
<evidence type="ECO:0000256" key="1">
    <source>
        <dbReference type="SAM" id="MobiDB-lite"/>
    </source>
</evidence>
<dbReference type="Proteomes" id="UP000481861">
    <property type="component" value="Unassembled WGS sequence"/>
</dbReference>
<keyword evidence="4" id="KW-1185">Reference proteome</keyword>
<comment type="caution">
    <text evidence="3">The sequence shown here is derived from an EMBL/GenBank/DDBJ whole genome shotgun (WGS) entry which is preliminary data.</text>
</comment>
<dbReference type="InterPro" id="IPR056632">
    <property type="entry name" value="DUF7730"/>
</dbReference>
<dbReference type="PANTHER" id="PTHR38790">
    <property type="entry name" value="2EXR DOMAIN-CONTAINING PROTEIN-RELATED"/>
    <property type="match status" value="1"/>
</dbReference>
<gene>
    <name evidence="3" type="ORF">BDV95DRAFT_591038</name>
</gene>
<dbReference type="Pfam" id="PF24864">
    <property type="entry name" value="DUF7730"/>
    <property type="match status" value="1"/>
</dbReference>